<feature type="domain" description="CHAT" evidence="1">
    <location>
        <begin position="501"/>
        <end position="790"/>
    </location>
</feature>
<evidence type="ECO:0000259" key="1">
    <source>
        <dbReference type="Pfam" id="PF12770"/>
    </source>
</evidence>
<comment type="caution">
    <text evidence="2">The sequence shown here is derived from an EMBL/GenBank/DDBJ whole genome shotgun (WGS) entry which is preliminary data.</text>
</comment>
<dbReference type="STRING" id="2316362.A0A4Q2DXC1"/>
<organism evidence="2 3">
    <name type="scientific">Candolleomyces aberdarensis</name>
    <dbReference type="NCBI Taxonomy" id="2316362"/>
    <lineage>
        <taxon>Eukaryota</taxon>
        <taxon>Fungi</taxon>
        <taxon>Dikarya</taxon>
        <taxon>Basidiomycota</taxon>
        <taxon>Agaricomycotina</taxon>
        <taxon>Agaricomycetes</taxon>
        <taxon>Agaricomycetidae</taxon>
        <taxon>Agaricales</taxon>
        <taxon>Agaricineae</taxon>
        <taxon>Psathyrellaceae</taxon>
        <taxon>Candolleomyces</taxon>
    </lineage>
</organism>
<keyword evidence="3" id="KW-1185">Reference proteome</keyword>
<dbReference type="AlphaFoldDB" id="A0A4Q2DXC1"/>
<reference evidence="2 3" key="1">
    <citation type="submission" date="2019-01" db="EMBL/GenBank/DDBJ databases">
        <title>Draft genome sequence of Psathyrella aberdarensis IHI B618.</title>
        <authorList>
            <person name="Buettner E."/>
            <person name="Kellner H."/>
        </authorList>
    </citation>
    <scope>NUCLEOTIDE SEQUENCE [LARGE SCALE GENOMIC DNA]</scope>
    <source>
        <strain evidence="2 3">IHI B618</strain>
    </source>
</reference>
<accession>A0A4Q2DXC1</accession>
<proteinExistence type="predicted"/>
<protein>
    <recommendedName>
        <fullName evidence="1">CHAT domain-containing protein</fullName>
    </recommendedName>
</protein>
<dbReference type="OrthoDB" id="9991317at2759"/>
<dbReference type="EMBL" id="SDEE01000020">
    <property type="protein sequence ID" value="RXW24376.1"/>
    <property type="molecule type" value="Genomic_DNA"/>
</dbReference>
<name>A0A4Q2DXC1_9AGAR</name>
<evidence type="ECO:0000313" key="3">
    <source>
        <dbReference type="Proteomes" id="UP000290288"/>
    </source>
</evidence>
<evidence type="ECO:0000313" key="2">
    <source>
        <dbReference type="EMBL" id="RXW24376.1"/>
    </source>
</evidence>
<dbReference type="InterPro" id="IPR024983">
    <property type="entry name" value="CHAT_dom"/>
</dbReference>
<dbReference type="Pfam" id="PF12770">
    <property type="entry name" value="CHAT"/>
    <property type="match status" value="1"/>
</dbReference>
<dbReference type="Proteomes" id="UP000290288">
    <property type="component" value="Unassembled WGS sequence"/>
</dbReference>
<gene>
    <name evidence="2" type="ORF">EST38_g1467</name>
</gene>
<sequence length="791" mass="86441">MATINIGTLGFAKLIENTAVFAMRVYGGTEKGCLSTALNPAAAAATVAPTSTADEVETDDNSIEGKSLSIVDGIARASELTDVFEKTGDIQHSDEAVSLLQSLIDASAEDDSERHHLLFHLALTLCRRVEIQVSSGSKETLLLLHLTLSRALFLLRQAVNTSPPSLDTKIKYCAQIGHTATLWSTVLSSRWPGHQVLELLEQLKLEESVPADPGADKLTGFVSAVIMASTLSTAFGVTQNSSYREQGRDMYRNTLRSMREILPLDALIEPISTMHPFSQLGALMFIKDGVIPFIVQVMAVLMQRLVEVPLSSVVGRRAAALAMEKGFFKQGVEWLEQCLMLVWGQLNLRAPAPMEAMRVKGVQAESERRMENIVLAFLGLCIYVDVVADDGKTIPHPEQLAYFLVQEWLKIRMEVQRNPVYKDLFQPYSFSHIARAAQTNPVVMISLWGSQCNALILFDVDRNKCIRLEAVTEELATTLQSKFRGDDRGSTTAPRLSDIHKVLSVLWKVVVKPIFDEMGLNPTENADLDPPRLTWCPTGPTSFFPLHAAGLYDTREKGTKTYEYVASSYVSTLSILANANVALSSGEPEPFKGILAVSQPNMGGKVPITKTVEEVQALVDVVGKAVPLQWLNGEEATRDKVIGAMGSSTWIHLACHARQYPLNTSESAFLLDNGETLSLADISANASAEGELAFLSACQTAAGDFDVSEEGVHLAAGMLVAGYRSVIATTWSVRDQDAPVVAKEVYRRLFDGGEVKRTGAGLALHHATRLLRQSVGEEQFMRWAPFIHLGV</sequence>